<keyword evidence="2" id="KW-1185">Reference proteome</keyword>
<name>A0AA37TF53_9GAMM</name>
<comment type="caution">
    <text evidence="1">The sequence shown here is derived from an EMBL/GenBank/DDBJ whole genome shotgun (WGS) entry which is preliminary data.</text>
</comment>
<proteinExistence type="predicted"/>
<reference evidence="1 2" key="1">
    <citation type="journal article" date="2014" name="Int. J. Syst. Evol. Microbiol.">
        <title>Complete genome sequence of Corynebacterium casei LMG S-19264T (=DSM 44701T), isolated from a smear-ripened cheese.</title>
        <authorList>
            <consortium name="US DOE Joint Genome Institute (JGI-PGF)"/>
            <person name="Walter F."/>
            <person name="Albersmeier A."/>
            <person name="Kalinowski J."/>
            <person name="Ruckert C."/>
        </authorList>
    </citation>
    <scope>NUCLEOTIDE SEQUENCE [LARGE SCALE GENOMIC DNA]</scope>
    <source>
        <strain evidence="1 2">NBRC 110095</strain>
    </source>
</reference>
<gene>
    <name evidence="1" type="ORF">GCM10007877_36460</name>
</gene>
<dbReference type="AlphaFoldDB" id="A0AA37TF53"/>
<evidence type="ECO:0000313" key="2">
    <source>
        <dbReference type="Proteomes" id="UP001156870"/>
    </source>
</evidence>
<protein>
    <submittedName>
        <fullName evidence="1">Uncharacterized protein</fullName>
    </submittedName>
</protein>
<evidence type="ECO:0000313" key="1">
    <source>
        <dbReference type="EMBL" id="GLS27927.1"/>
    </source>
</evidence>
<dbReference type="Proteomes" id="UP001156870">
    <property type="component" value="Unassembled WGS sequence"/>
</dbReference>
<dbReference type="EMBL" id="BSPD01000094">
    <property type="protein sequence ID" value="GLS27927.1"/>
    <property type="molecule type" value="Genomic_DNA"/>
</dbReference>
<accession>A0AA37TF53</accession>
<sequence>MILEISVHYRNYAHCPQKGNEAQKHIWLTTPRITTAIGSELLYHVKIMLCRIGTHLTTHVYVTFGPMSLIEKHPLVPLQHDFSLVYFTEGNHRD</sequence>
<organism evidence="1 2">
    <name type="scientific">Marinibactrum halimedae</name>
    <dbReference type="NCBI Taxonomy" id="1444977"/>
    <lineage>
        <taxon>Bacteria</taxon>
        <taxon>Pseudomonadati</taxon>
        <taxon>Pseudomonadota</taxon>
        <taxon>Gammaproteobacteria</taxon>
        <taxon>Cellvibrionales</taxon>
        <taxon>Cellvibrionaceae</taxon>
        <taxon>Marinibactrum</taxon>
    </lineage>
</organism>